<dbReference type="EMBL" id="VSSQ01095799">
    <property type="protein sequence ID" value="MPN39779.1"/>
    <property type="molecule type" value="Genomic_DNA"/>
</dbReference>
<comment type="caution">
    <text evidence="5">The sequence shown here is derived from an EMBL/GenBank/DDBJ whole genome shotgun (WGS) entry which is preliminary data.</text>
</comment>
<keyword evidence="1" id="KW-0805">Transcription regulation</keyword>
<evidence type="ECO:0000313" key="5">
    <source>
        <dbReference type="EMBL" id="MPN39779.1"/>
    </source>
</evidence>
<evidence type="ECO:0000256" key="1">
    <source>
        <dbReference type="ARBA" id="ARBA00023015"/>
    </source>
</evidence>
<gene>
    <name evidence="5" type="ORF">SDC9_187309</name>
</gene>
<evidence type="ECO:0000256" key="3">
    <source>
        <dbReference type="ARBA" id="ARBA00023163"/>
    </source>
</evidence>
<protein>
    <recommendedName>
        <fullName evidence="4">GntR C-terminal domain-containing protein</fullName>
    </recommendedName>
</protein>
<keyword evidence="3" id="KW-0804">Transcription</keyword>
<sequence>MLEITLAERALPYIKPSDIPQLVVLNNQMKSLVPTNPEIKPDLEKLLIANDRFHMYIFSFYPNDIMIEILQQSWNNLKYPRLIWISSEDFLNSFYDEHTEIIDAIRKNDALELRRAVEKHLKCGIKYIEECLEDK</sequence>
<proteinExistence type="predicted"/>
<evidence type="ECO:0000259" key="4">
    <source>
        <dbReference type="Pfam" id="PF07729"/>
    </source>
</evidence>
<dbReference type="InterPro" id="IPR011711">
    <property type="entry name" value="GntR_C"/>
</dbReference>
<accession>A0A645HNF9</accession>
<dbReference type="InterPro" id="IPR008920">
    <property type="entry name" value="TF_FadR/GntR_C"/>
</dbReference>
<dbReference type="SUPFAM" id="SSF48008">
    <property type="entry name" value="GntR ligand-binding domain-like"/>
    <property type="match status" value="1"/>
</dbReference>
<evidence type="ECO:0000256" key="2">
    <source>
        <dbReference type="ARBA" id="ARBA00023125"/>
    </source>
</evidence>
<dbReference type="GO" id="GO:0003677">
    <property type="term" value="F:DNA binding"/>
    <property type="evidence" value="ECO:0007669"/>
    <property type="project" value="UniProtKB-KW"/>
</dbReference>
<dbReference type="Gene3D" id="1.20.120.530">
    <property type="entry name" value="GntR ligand-binding domain-like"/>
    <property type="match status" value="1"/>
</dbReference>
<reference evidence="5" key="1">
    <citation type="submission" date="2019-08" db="EMBL/GenBank/DDBJ databases">
        <authorList>
            <person name="Kucharzyk K."/>
            <person name="Murdoch R.W."/>
            <person name="Higgins S."/>
            <person name="Loffler F."/>
        </authorList>
    </citation>
    <scope>NUCLEOTIDE SEQUENCE</scope>
</reference>
<name>A0A645HNF9_9ZZZZ</name>
<dbReference type="Pfam" id="PF07729">
    <property type="entry name" value="FCD"/>
    <property type="match status" value="1"/>
</dbReference>
<dbReference type="AlphaFoldDB" id="A0A645HNF9"/>
<organism evidence="5">
    <name type="scientific">bioreactor metagenome</name>
    <dbReference type="NCBI Taxonomy" id="1076179"/>
    <lineage>
        <taxon>unclassified sequences</taxon>
        <taxon>metagenomes</taxon>
        <taxon>ecological metagenomes</taxon>
    </lineage>
</organism>
<keyword evidence="2" id="KW-0238">DNA-binding</keyword>
<feature type="domain" description="GntR C-terminal" evidence="4">
    <location>
        <begin position="1"/>
        <end position="121"/>
    </location>
</feature>